<dbReference type="Proteomes" id="UP000887576">
    <property type="component" value="Unplaced"/>
</dbReference>
<organism evidence="1 2">
    <name type="scientific">Panagrolaimus sp. JU765</name>
    <dbReference type="NCBI Taxonomy" id="591449"/>
    <lineage>
        <taxon>Eukaryota</taxon>
        <taxon>Metazoa</taxon>
        <taxon>Ecdysozoa</taxon>
        <taxon>Nematoda</taxon>
        <taxon>Chromadorea</taxon>
        <taxon>Rhabditida</taxon>
        <taxon>Tylenchina</taxon>
        <taxon>Panagrolaimomorpha</taxon>
        <taxon>Panagrolaimoidea</taxon>
        <taxon>Panagrolaimidae</taxon>
        <taxon>Panagrolaimus</taxon>
    </lineage>
</organism>
<name>A0AC34PYU1_9BILA</name>
<protein>
    <submittedName>
        <fullName evidence="2">Uncharacterized protein</fullName>
    </submittedName>
</protein>
<evidence type="ECO:0000313" key="2">
    <source>
        <dbReference type="WBParaSite" id="JU765_v2.g11167.t1"/>
    </source>
</evidence>
<proteinExistence type="predicted"/>
<dbReference type="WBParaSite" id="JU765_v2.g11167.t1">
    <property type="protein sequence ID" value="JU765_v2.g11167.t1"/>
    <property type="gene ID" value="JU765_v2.g11167"/>
</dbReference>
<sequence length="345" mass="39269">MLQLYQLGEQLRKRYVTGLSLLSPAYSPQEIFIHSSNVNRSLVSAQCVAQGLYSAENAKHPDHLNLPVNFVPIPIHGVSVKNDFTLPFYLSCPMKEQLWKMVETSSGMLEFQNKTNFLLQKMNKNLKENLMLATAVGIMDAIYTEHLLGLPIVPWMKDSIKDLPNIIATYRAILMGYPVYFNKSEMNLQKKLETLIAGQMLDEILDRFVQRANCEIYNFDDPYCDHAKARKFFGYSGHDISLMTIFRGLGFDQSNGDEQTLPGYGSCLMLELWQNDDFDESSTSSLRQHYLKILYMKDPISGIITDLTSKLAVCSKGKCSLNDMVERARSIKPVPHVKELCQMHS</sequence>
<reference evidence="2" key="1">
    <citation type="submission" date="2022-11" db="UniProtKB">
        <authorList>
            <consortium name="WormBaseParasite"/>
        </authorList>
    </citation>
    <scope>IDENTIFICATION</scope>
</reference>
<evidence type="ECO:0000313" key="1">
    <source>
        <dbReference type="Proteomes" id="UP000887576"/>
    </source>
</evidence>
<accession>A0AC34PYU1</accession>